<name>A0ABS7ZLI6_9GAMM</name>
<proteinExistence type="predicted"/>
<dbReference type="RefSeq" id="WP_225671756.1">
    <property type="nucleotide sequence ID" value="NZ_JAEDAH010000013.1"/>
</dbReference>
<accession>A0ABS7ZLI6</accession>
<organism evidence="3 4">
    <name type="scientific">Thalassolituus marinus</name>
    <dbReference type="NCBI Taxonomy" id="671053"/>
    <lineage>
        <taxon>Bacteria</taxon>
        <taxon>Pseudomonadati</taxon>
        <taxon>Pseudomonadota</taxon>
        <taxon>Gammaproteobacteria</taxon>
        <taxon>Oceanospirillales</taxon>
        <taxon>Oceanospirillaceae</taxon>
        <taxon>Thalassolituus</taxon>
    </lineage>
</organism>
<dbReference type="GO" id="GO:0016853">
    <property type="term" value="F:isomerase activity"/>
    <property type="evidence" value="ECO:0007669"/>
    <property type="project" value="UniProtKB-KW"/>
</dbReference>
<evidence type="ECO:0000313" key="3">
    <source>
        <dbReference type="EMBL" id="MCA6062592.1"/>
    </source>
</evidence>
<dbReference type="SUPFAM" id="SSF54626">
    <property type="entry name" value="Chalcone isomerase"/>
    <property type="match status" value="1"/>
</dbReference>
<feature type="signal peptide" evidence="1">
    <location>
        <begin position="1"/>
        <end position="20"/>
    </location>
</feature>
<sequence>MIRILFGLALMLGLSSAVQAIEVGDIDVGDKFSVEGHKLVLNGAGVRSKFFLDVYVAALYLPNQMTEASEIIDSDEPMAIRLFITSDMITSKRMADSTRDGFVRSTGGNLAPIETEVEELIKAFQEEIEKGDIFDLVYEPGQGVTVYRDGKAASNVKGLEFKKALFGIWLSEDPIQKSLKKALVSN</sequence>
<keyword evidence="1" id="KW-0732">Signal</keyword>
<dbReference type="InterPro" id="IPR016087">
    <property type="entry name" value="Chalcone_isomerase"/>
</dbReference>
<dbReference type="InterPro" id="IPR036298">
    <property type="entry name" value="Chalcone_isomerase_sf"/>
</dbReference>
<dbReference type="EMBL" id="JAEDAH010000013">
    <property type="protein sequence ID" value="MCA6062592.1"/>
    <property type="molecule type" value="Genomic_DNA"/>
</dbReference>
<dbReference type="Pfam" id="PF16036">
    <property type="entry name" value="Chalcone_3"/>
    <property type="match status" value="1"/>
</dbReference>
<feature type="domain" description="Chalcone isomerase" evidence="2">
    <location>
        <begin position="21"/>
        <end position="183"/>
    </location>
</feature>
<evidence type="ECO:0000256" key="1">
    <source>
        <dbReference type="SAM" id="SignalP"/>
    </source>
</evidence>
<feature type="chain" id="PRO_5046268933" evidence="1">
    <location>
        <begin position="21"/>
        <end position="186"/>
    </location>
</feature>
<comment type="caution">
    <text evidence="3">The sequence shown here is derived from an EMBL/GenBank/DDBJ whole genome shotgun (WGS) entry which is preliminary data.</text>
</comment>
<dbReference type="Gene3D" id="3.50.70.10">
    <property type="match status" value="1"/>
</dbReference>
<dbReference type="Proteomes" id="UP000714380">
    <property type="component" value="Unassembled WGS sequence"/>
</dbReference>
<keyword evidence="3" id="KW-0413">Isomerase</keyword>
<keyword evidence="4" id="KW-1185">Reference proteome</keyword>
<reference evidence="3 4" key="1">
    <citation type="submission" date="2020-12" db="EMBL/GenBank/DDBJ databases">
        <title>Novel Thalassolituus-related marine hydrocarbonoclastic bacteria mediated algae-derived hydrocarbons mineralization in twilight zone of the northern South China Sea.</title>
        <authorList>
            <person name="Dong C."/>
        </authorList>
    </citation>
    <scope>NUCLEOTIDE SEQUENCE [LARGE SCALE GENOMIC DNA]</scope>
    <source>
        <strain evidence="3 4">IMCC1826</strain>
    </source>
</reference>
<dbReference type="InterPro" id="IPR016088">
    <property type="entry name" value="Chalcone_isomerase_3-sand"/>
</dbReference>
<protein>
    <submittedName>
        <fullName evidence="3">Chalcone isomerase family protein</fullName>
    </submittedName>
</protein>
<gene>
    <name evidence="3" type="ORF">I9W95_03130</name>
</gene>
<evidence type="ECO:0000259" key="2">
    <source>
        <dbReference type="Pfam" id="PF16036"/>
    </source>
</evidence>
<evidence type="ECO:0000313" key="4">
    <source>
        <dbReference type="Proteomes" id="UP000714380"/>
    </source>
</evidence>